<protein>
    <submittedName>
        <fullName evidence="1">Uncharacterized protein</fullName>
    </submittedName>
</protein>
<name>A0A0A9GR63_ARUDO</name>
<dbReference type="EMBL" id="GBRH01174743">
    <property type="protein sequence ID" value="JAE23153.1"/>
    <property type="molecule type" value="Transcribed_RNA"/>
</dbReference>
<organism evidence="1">
    <name type="scientific">Arundo donax</name>
    <name type="common">Giant reed</name>
    <name type="synonym">Donax arundinaceus</name>
    <dbReference type="NCBI Taxonomy" id="35708"/>
    <lineage>
        <taxon>Eukaryota</taxon>
        <taxon>Viridiplantae</taxon>
        <taxon>Streptophyta</taxon>
        <taxon>Embryophyta</taxon>
        <taxon>Tracheophyta</taxon>
        <taxon>Spermatophyta</taxon>
        <taxon>Magnoliopsida</taxon>
        <taxon>Liliopsida</taxon>
        <taxon>Poales</taxon>
        <taxon>Poaceae</taxon>
        <taxon>PACMAD clade</taxon>
        <taxon>Arundinoideae</taxon>
        <taxon>Arundineae</taxon>
        <taxon>Arundo</taxon>
    </lineage>
</organism>
<sequence length="70" mass="7597">MNPAVMLPWSPPPPSRCAVGTPAAPASVSMLLSVIPRTPQLLPYSQVVTFPSPESDRLSIQLISSRRRRS</sequence>
<reference evidence="1" key="1">
    <citation type="submission" date="2014-09" db="EMBL/GenBank/DDBJ databases">
        <authorList>
            <person name="Magalhaes I.L.F."/>
            <person name="Oliveira U."/>
            <person name="Santos F.R."/>
            <person name="Vidigal T.H.D.A."/>
            <person name="Brescovit A.D."/>
            <person name="Santos A.J."/>
        </authorList>
    </citation>
    <scope>NUCLEOTIDE SEQUENCE</scope>
    <source>
        <tissue evidence="1">Shoot tissue taken approximately 20 cm above the soil surface</tissue>
    </source>
</reference>
<dbReference type="AlphaFoldDB" id="A0A0A9GR63"/>
<accession>A0A0A9GR63</accession>
<evidence type="ECO:0000313" key="1">
    <source>
        <dbReference type="EMBL" id="JAE23153.1"/>
    </source>
</evidence>
<reference evidence="1" key="2">
    <citation type="journal article" date="2015" name="Data Brief">
        <title>Shoot transcriptome of the giant reed, Arundo donax.</title>
        <authorList>
            <person name="Barrero R.A."/>
            <person name="Guerrero F.D."/>
            <person name="Moolhuijzen P."/>
            <person name="Goolsby J.A."/>
            <person name="Tidwell J."/>
            <person name="Bellgard S.E."/>
            <person name="Bellgard M.I."/>
        </authorList>
    </citation>
    <scope>NUCLEOTIDE SEQUENCE</scope>
    <source>
        <tissue evidence="1">Shoot tissue taken approximately 20 cm above the soil surface</tissue>
    </source>
</reference>
<proteinExistence type="predicted"/>